<proteinExistence type="inferred from homology"/>
<dbReference type="PRINTS" id="PR00035">
    <property type="entry name" value="HTHGNTR"/>
</dbReference>
<dbReference type="PANTHER" id="PTHR46577">
    <property type="entry name" value="HTH-TYPE TRANSCRIPTIONAL REGULATORY PROTEIN GABR"/>
    <property type="match status" value="1"/>
</dbReference>
<keyword evidence="4" id="KW-0238">DNA-binding</keyword>
<protein>
    <submittedName>
        <fullName evidence="8">PLP-dependent aminotransferase family protein</fullName>
    </submittedName>
</protein>
<comment type="caution">
    <text evidence="8">The sequence shown here is derived from an EMBL/GenBank/DDBJ whole genome shotgun (WGS) entry which is preliminary data.</text>
</comment>
<dbReference type="SUPFAM" id="SSF46785">
    <property type="entry name" value="Winged helix' DNA-binding domain"/>
    <property type="match status" value="1"/>
</dbReference>
<dbReference type="Pfam" id="PF00155">
    <property type="entry name" value="Aminotran_1_2"/>
    <property type="match status" value="1"/>
</dbReference>
<dbReference type="InterPro" id="IPR036390">
    <property type="entry name" value="WH_DNA-bd_sf"/>
</dbReference>
<sequence>MQMYLDRHSTVPMYRQLAGELREQIVSGALAEGYRLPPERELAARLSVNRATILQAYQQLKDEGLIASRVGRGTFVLPARTVRSTSRAFQTFRTSHMTTAVTPPSSSMTSFESQDPASSAAAVPPSPASVGETERASRITRVASCPTPVLDPASAQRPQVVTIRDTRPTAETDPEPTVIRPPWSVLFSDYSNRFTYHDIAEADRAQRGGAGANGRIIDFATGSPNPADIPDDLLRAVSLEAFASHDFDGQPESPIEGFGELRELLADHMRTRGVQCSARNVMVLSGSEQGIDLIVRAFVNPGDRVLVEQSTFFPALQTFRSADARIVGVPMDEHGMRTDLLDGYCARFRPKLIYTVPTFQNPTGTTLPADRRRELVDVARRYQCLIVEDDAYGELWYGAERPSVRRRSSGMRRSSDTRLSQDPARVYAAAGTSERNKRPVPLAGMENAGYVMYLSTFSKTVTSGLRTGWVVADPHVIARLAALRRMVDQHTSTSSQRICLELLREGRIAEHVRALTAAYRSRRDVAVAALRRFAPDGMSWIVPDGGYYVWATLPDGVRALDLLADCRAQGVTFMPGGVFDVDETDDAHIRLNFVRPDESNLDRGVRAICEAVAARLRHRDGRETATDR</sequence>
<evidence type="ECO:0000313" key="9">
    <source>
        <dbReference type="Proteomes" id="UP000710815"/>
    </source>
</evidence>
<dbReference type="CDD" id="cd07377">
    <property type="entry name" value="WHTH_GntR"/>
    <property type="match status" value="1"/>
</dbReference>
<dbReference type="InterPro" id="IPR036388">
    <property type="entry name" value="WH-like_DNA-bd_sf"/>
</dbReference>
<dbReference type="CDD" id="cd00609">
    <property type="entry name" value="AAT_like"/>
    <property type="match status" value="1"/>
</dbReference>
<accession>A0ABS9VW29</accession>
<dbReference type="GO" id="GO:0008483">
    <property type="term" value="F:transaminase activity"/>
    <property type="evidence" value="ECO:0007669"/>
    <property type="project" value="UniProtKB-KW"/>
</dbReference>
<dbReference type="SUPFAM" id="SSF53383">
    <property type="entry name" value="PLP-dependent transferases"/>
    <property type="match status" value="1"/>
</dbReference>
<keyword evidence="8" id="KW-0032">Aminotransferase</keyword>
<dbReference type="InterPro" id="IPR015424">
    <property type="entry name" value="PyrdxlP-dep_Trfase"/>
</dbReference>
<reference evidence="8 9" key="1">
    <citation type="journal article" date="2021" name="Environ. Microbiol.">
        <title>Genetic insights into the dark matter of the mammalian gut microbiota through targeted genome reconstruction.</title>
        <authorList>
            <person name="Lugli G.A."/>
            <person name="Alessandri G."/>
            <person name="Milani C."/>
            <person name="Viappiani A."/>
            <person name="Fontana F."/>
            <person name="Tarracchini C."/>
            <person name="Mancabelli L."/>
            <person name="Argentini C."/>
            <person name="Ruiz L."/>
            <person name="Margolles A."/>
            <person name="van Sinderen D."/>
            <person name="Turroni F."/>
            <person name="Ventura M."/>
        </authorList>
    </citation>
    <scope>NUCLEOTIDE SEQUENCE [LARGE SCALE GENOMIC DNA]</scope>
    <source>
        <strain evidence="8 9">MA1</strain>
    </source>
</reference>
<reference evidence="8 9" key="2">
    <citation type="journal article" date="2021" name="Syst. Appl. Microbiol.">
        <title>Phylogenetic classification of ten novel species belonging to the genus Bifidobacterium comprising B. phasiani sp. nov., B. pongonis sp. nov., B. saguinibicoloris sp. nov., B. colobi sp. nov., B. simiiventris sp. nov., B. santillanense sp. nov., B. miconis sp. nov., B. amazonense sp. nov., B. pluvialisilvae sp. nov., and B. miconisargentati sp. nov.</title>
        <authorList>
            <person name="Lugli G.A."/>
            <person name="Calvete-Torre I."/>
            <person name="Alessandri G."/>
            <person name="Milani C."/>
            <person name="Turroni F."/>
            <person name="Laiolo P."/>
            <person name="Ossiprandi M.C."/>
            <person name="Margolles A."/>
            <person name="Ruiz L."/>
            <person name="Ventura M."/>
        </authorList>
    </citation>
    <scope>NUCLEOTIDE SEQUENCE [LARGE SCALE GENOMIC DNA]</scope>
    <source>
        <strain evidence="8 9">MA1</strain>
    </source>
</reference>
<evidence type="ECO:0000256" key="2">
    <source>
        <dbReference type="ARBA" id="ARBA00022898"/>
    </source>
</evidence>
<feature type="domain" description="HTH gntR-type" evidence="7">
    <location>
        <begin position="11"/>
        <end position="79"/>
    </location>
</feature>
<dbReference type="InterPro" id="IPR004839">
    <property type="entry name" value="Aminotransferase_I/II_large"/>
</dbReference>
<evidence type="ECO:0000256" key="4">
    <source>
        <dbReference type="ARBA" id="ARBA00023125"/>
    </source>
</evidence>
<dbReference type="EMBL" id="JAFEJT020000032">
    <property type="protein sequence ID" value="MCH9276277.1"/>
    <property type="molecule type" value="Genomic_DNA"/>
</dbReference>
<dbReference type="Proteomes" id="UP000710815">
    <property type="component" value="Unassembled WGS sequence"/>
</dbReference>
<name>A0ABS9VW29_9BIFI</name>
<organism evidence="8 9">
    <name type="scientific">Bifidobacterium amazonense</name>
    <dbReference type="NCBI Taxonomy" id="2809027"/>
    <lineage>
        <taxon>Bacteria</taxon>
        <taxon>Bacillati</taxon>
        <taxon>Actinomycetota</taxon>
        <taxon>Actinomycetes</taxon>
        <taxon>Bifidobacteriales</taxon>
        <taxon>Bifidobacteriaceae</taxon>
        <taxon>Bifidobacterium</taxon>
    </lineage>
</organism>
<dbReference type="SMART" id="SM00345">
    <property type="entry name" value="HTH_GNTR"/>
    <property type="match status" value="1"/>
</dbReference>
<feature type="region of interest" description="Disordered" evidence="6">
    <location>
        <begin position="99"/>
        <end position="136"/>
    </location>
</feature>
<feature type="compositionally biased region" description="Polar residues" evidence="6">
    <location>
        <begin position="99"/>
        <end position="115"/>
    </location>
</feature>
<dbReference type="Gene3D" id="3.90.1150.10">
    <property type="entry name" value="Aspartate Aminotransferase, domain 1"/>
    <property type="match status" value="1"/>
</dbReference>
<evidence type="ECO:0000256" key="1">
    <source>
        <dbReference type="ARBA" id="ARBA00005384"/>
    </source>
</evidence>
<keyword evidence="5" id="KW-0804">Transcription</keyword>
<comment type="similarity">
    <text evidence="1">In the C-terminal section; belongs to the class-I pyridoxal-phosphate-dependent aminotransferase family.</text>
</comment>
<evidence type="ECO:0000256" key="5">
    <source>
        <dbReference type="ARBA" id="ARBA00023163"/>
    </source>
</evidence>
<evidence type="ECO:0000256" key="3">
    <source>
        <dbReference type="ARBA" id="ARBA00023015"/>
    </source>
</evidence>
<dbReference type="InterPro" id="IPR051446">
    <property type="entry name" value="HTH_trans_reg/aminotransferase"/>
</dbReference>
<dbReference type="PROSITE" id="PS50949">
    <property type="entry name" value="HTH_GNTR"/>
    <property type="match status" value="1"/>
</dbReference>
<dbReference type="Gene3D" id="1.10.10.10">
    <property type="entry name" value="Winged helix-like DNA-binding domain superfamily/Winged helix DNA-binding domain"/>
    <property type="match status" value="1"/>
</dbReference>
<gene>
    <name evidence="8" type="ORF">JS533_008350</name>
</gene>
<dbReference type="InterPro" id="IPR015422">
    <property type="entry name" value="PyrdxlP-dep_Trfase_small"/>
</dbReference>
<dbReference type="RefSeq" id="WP_241513974.1">
    <property type="nucleotide sequence ID" value="NZ_JAFEJT020000032.1"/>
</dbReference>
<keyword evidence="2" id="KW-0663">Pyridoxal phosphate</keyword>
<evidence type="ECO:0000313" key="8">
    <source>
        <dbReference type="EMBL" id="MCH9276277.1"/>
    </source>
</evidence>
<dbReference type="Pfam" id="PF00392">
    <property type="entry name" value="GntR"/>
    <property type="match status" value="1"/>
</dbReference>
<dbReference type="PANTHER" id="PTHR46577:SF1">
    <property type="entry name" value="HTH-TYPE TRANSCRIPTIONAL REGULATORY PROTEIN GABR"/>
    <property type="match status" value="1"/>
</dbReference>
<evidence type="ECO:0000256" key="6">
    <source>
        <dbReference type="SAM" id="MobiDB-lite"/>
    </source>
</evidence>
<evidence type="ECO:0000259" key="7">
    <source>
        <dbReference type="PROSITE" id="PS50949"/>
    </source>
</evidence>
<dbReference type="Gene3D" id="3.40.640.10">
    <property type="entry name" value="Type I PLP-dependent aspartate aminotransferase-like (Major domain)"/>
    <property type="match status" value="1"/>
</dbReference>
<dbReference type="InterPro" id="IPR015421">
    <property type="entry name" value="PyrdxlP-dep_Trfase_major"/>
</dbReference>
<keyword evidence="9" id="KW-1185">Reference proteome</keyword>
<keyword evidence="8" id="KW-0808">Transferase</keyword>
<keyword evidence="3" id="KW-0805">Transcription regulation</keyword>
<dbReference type="InterPro" id="IPR000524">
    <property type="entry name" value="Tscrpt_reg_HTH_GntR"/>
</dbReference>